<dbReference type="InterPro" id="IPR020946">
    <property type="entry name" value="Flavin_mOase-like"/>
</dbReference>
<comment type="similarity">
    <text evidence="1">Belongs to the FAD-binding monooxygenase family.</text>
</comment>
<name>A0A372GPR3_9ACTN</name>
<evidence type="ECO:0000313" key="6">
    <source>
        <dbReference type="EMBL" id="RFS87381.1"/>
    </source>
</evidence>
<dbReference type="GO" id="GO:0050660">
    <property type="term" value="F:flavin adenine dinucleotide binding"/>
    <property type="evidence" value="ECO:0007669"/>
    <property type="project" value="InterPro"/>
</dbReference>
<dbReference type="InterPro" id="IPR036188">
    <property type="entry name" value="FAD/NAD-bd_sf"/>
</dbReference>
<reference evidence="6 7" key="1">
    <citation type="submission" date="2018-08" db="EMBL/GenBank/DDBJ databases">
        <title>Actinomadura spongicola sp. nov., isolated from marine sponge Leucetta chagosensis.</title>
        <authorList>
            <person name="Li L."/>
            <person name="Lin H.W."/>
        </authorList>
    </citation>
    <scope>NUCLEOTIDE SEQUENCE [LARGE SCALE GENOMIC DNA]</scope>
    <source>
        <strain evidence="6 7">LHW52907</strain>
    </source>
</reference>
<feature type="transmembrane region" description="Helical" evidence="5">
    <location>
        <begin position="16"/>
        <end position="35"/>
    </location>
</feature>
<evidence type="ECO:0000256" key="3">
    <source>
        <dbReference type="ARBA" id="ARBA00022827"/>
    </source>
</evidence>
<accession>A0A372GPR3</accession>
<dbReference type="PRINTS" id="PR00368">
    <property type="entry name" value="FADPNR"/>
</dbReference>
<dbReference type="EMBL" id="QVNQ01000001">
    <property type="protein sequence ID" value="RFS87381.1"/>
    <property type="molecule type" value="Genomic_DNA"/>
</dbReference>
<dbReference type="PANTHER" id="PTHR42877">
    <property type="entry name" value="L-ORNITHINE N(5)-MONOOXYGENASE-RELATED"/>
    <property type="match status" value="1"/>
</dbReference>
<dbReference type="Gene3D" id="3.50.50.60">
    <property type="entry name" value="FAD/NAD(P)-binding domain"/>
    <property type="match status" value="2"/>
</dbReference>
<dbReference type="GO" id="GO:0050661">
    <property type="term" value="F:NADP binding"/>
    <property type="evidence" value="ECO:0007669"/>
    <property type="project" value="InterPro"/>
</dbReference>
<evidence type="ECO:0000256" key="5">
    <source>
        <dbReference type="SAM" id="Phobius"/>
    </source>
</evidence>
<keyword evidence="4" id="KW-0560">Oxidoreductase</keyword>
<dbReference type="Pfam" id="PF00743">
    <property type="entry name" value="FMO-like"/>
    <property type="match status" value="1"/>
</dbReference>
<comment type="caution">
    <text evidence="6">The sequence shown here is derived from an EMBL/GenBank/DDBJ whole genome shotgun (WGS) entry which is preliminary data.</text>
</comment>
<proteinExistence type="inferred from homology"/>
<dbReference type="AlphaFoldDB" id="A0A372GPR3"/>
<dbReference type="InterPro" id="IPR051209">
    <property type="entry name" value="FAD-bind_Monooxygenase_sf"/>
</dbReference>
<evidence type="ECO:0000256" key="1">
    <source>
        <dbReference type="ARBA" id="ARBA00010139"/>
    </source>
</evidence>
<keyword evidence="5" id="KW-0472">Membrane</keyword>
<dbReference type="PANTHER" id="PTHR42877:SF4">
    <property type="entry name" value="FAD_NAD(P)-BINDING DOMAIN-CONTAINING PROTEIN-RELATED"/>
    <property type="match status" value="1"/>
</dbReference>
<evidence type="ECO:0000256" key="4">
    <source>
        <dbReference type="ARBA" id="ARBA00023002"/>
    </source>
</evidence>
<protein>
    <submittedName>
        <fullName evidence="6">NAD(P)/FAD-dependent oxidoreductase</fullName>
    </submittedName>
</protein>
<keyword evidence="5" id="KW-1133">Transmembrane helix</keyword>
<keyword evidence="5" id="KW-0812">Transmembrane</keyword>
<dbReference type="OrthoDB" id="5168853at2"/>
<evidence type="ECO:0000256" key="2">
    <source>
        <dbReference type="ARBA" id="ARBA00022630"/>
    </source>
</evidence>
<dbReference type="Proteomes" id="UP000262882">
    <property type="component" value="Unassembled WGS sequence"/>
</dbReference>
<evidence type="ECO:0000313" key="7">
    <source>
        <dbReference type="Proteomes" id="UP000262882"/>
    </source>
</evidence>
<organism evidence="6 7">
    <name type="scientific">Actinomadura spongiicola</name>
    <dbReference type="NCBI Taxonomy" id="2303421"/>
    <lineage>
        <taxon>Bacteria</taxon>
        <taxon>Bacillati</taxon>
        <taxon>Actinomycetota</taxon>
        <taxon>Actinomycetes</taxon>
        <taxon>Streptosporangiales</taxon>
        <taxon>Thermomonosporaceae</taxon>
        <taxon>Actinomadura</taxon>
    </lineage>
</organism>
<keyword evidence="3" id="KW-0274">FAD</keyword>
<keyword evidence="7" id="KW-1185">Reference proteome</keyword>
<dbReference type="PRINTS" id="PR00411">
    <property type="entry name" value="PNDRDTASEI"/>
</dbReference>
<dbReference type="SUPFAM" id="SSF51905">
    <property type="entry name" value="FAD/NAD(P)-binding domain"/>
    <property type="match status" value="1"/>
</dbReference>
<sequence>MLDRTRRRPGGRPGRWPSVVIVGSGIGGLCAAIRLKRLGVTRLTILERSKEVGGTWHANRYPGIAVDTSILNYSLSFDPNPGWTRLYAGGRELQAYLIGLSHRHGLRKHIRFGVTVEELRYDESAGEWSVGTVGGERFRAQIVISATGVLSNPAIPELPGLDSFKGRILHSAEWDGSFDAAGRRIAQVGSGATAAQLVPELARDAEAVHVFQRSAPWVLPRDDRPIGRFEAAVYRRLPWVLKARRWHRFWLNDRIALGFERQDRTIRRQEEIARAFIERSISDPELRRLVTPDYSIGCKRRVMSDDWYPALQRPNVELVPYELREIRPRSVIGGDGTEREVDTIVFSTGFQVRDLVPMKVFGAAGKELHDAWADGACSYLGLSVHGFPNLFFVMGPNTGIGAGSATFMIEAQVRYITDALGHMRRYRLHSVDVRKDVQDAAYEKVQARLSRSVYGSGCVGWYQSPNGKIDTLWPGLNAEYWWRTRRFVRSRYHCRPAGPGRTR</sequence>
<dbReference type="GO" id="GO:0004499">
    <property type="term" value="F:N,N-dimethylaniline monooxygenase activity"/>
    <property type="evidence" value="ECO:0007669"/>
    <property type="project" value="InterPro"/>
</dbReference>
<gene>
    <name evidence="6" type="ORF">D0T12_03900</name>
</gene>
<keyword evidence="2" id="KW-0285">Flavoprotein</keyword>
<dbReference type="RefSeq" id="WP_117397829.1">
    <property type="nucleotide sequence ID" value="NZ_QVNQ01000001.1"/>
</dbReference>